<dbReference type="GO" id="GO:0032259">
    <property type="term" value="P:methylation"/>
    <property type="evidence" value="ECO:0007669"/>
    <property type="project" value="UniProtKB-KW"/>
</dbReference>
<dbReference type="Gene3D" id="3.40.50.150">
    <property type="entry name" value="Vaccinia Virus protein VP39"/>
    <property type="match status" value="1"/>
</dbReference>
<gene>
    <name evidence="7" type="ORF">HD599_000947</name>
</gene>
<evidence type="ECO:0000256" key="3">
    <source>
        <dbReference type="ARBA" id="ARBA00022679"/>
    </source>
</evidence>
<dbReference type="GO" id="GO:0102559">
    <property type="term" value="F:peptide chain release factor N(5)-glutamine methyltransferase activity"/>
    <property type="evidence" value="ECO:0007669"/>
    <property type="project" value="UniProtKB-EC"/>
</dbReference>
<dbReference type="EC" id="2.1.1.297" evidence="1"/>
<protein>
    <recommendedName>
        <fullName evidence="1">peptide chain release factor N(5)-glutamine methyltransferase</fullName>
        <ecNumber evidence="1">2.1.1.297</ecNumber>
    </recommendedName>
</protein>
<evidence type="ECO:0000256" key="1">
    <source>
        <dbReference type="ARBA" id="ARBA00012771"/>
    </source>
</evidence>
<dbReference type="InterPro" id="IPR029063">
    <property type="entry name" value="SAM-dependent_MTases_sf"/>
</dbReference>
<name>A0A841AJM2_9MICO</name>
<keyword evidence="4" id="KW-0949">S-adenosyl-L-methionine</keyword>
<keyword evidence="3 7" id="KW-0808">Transferase</keyword>
<dbReference type="PANTHER" id="PTHR18895">
    <property type="entry name" value="HEMK METHYLTRANSFERASE"/>
    <property type="match status" value="1"/>
</dbReference>
<dbReference type="PANTHER" id="PTHR18895:SF74">
    <property type="entry name" value="MTRF1L RELEASE FACTOR GLUTAMINE METHYLTRANSFERASE"/>
    <property type="match status" value="1"/>
</dbReference>
<dbReference type="SUPFAM" id="SSF53335">
    <property type="entry name" value="S-adenosyl-L-methionine-dependent methyltransferases"/>
    <property type="match status" value="1"/>
</dbReference>
<feature type="domain" description="Methyltransferase small" evidence="6">
    <location>
        <begin position="90"/>
        <end position="191"/>
    </location>
</feature>
<evidence type="ECO:0000313" key="7">
    <source>
        <dbReference type="EMBL" id="MBB5842624.1"/>
    </source>
</evidence>
<dbReference type="InterPro" id="IPR007848">
    <property type="entry name" value="Small_mtfrase_dom"/>
</dbReference>
<evidence type="ECO:0000313" key="8">
    <source>
        <dbReference type="Proteomes" id="UP000536685"/>
    </source>
</evidence>
<dbReference type="InterPro" id="IPR004556">
    <property type="entry name" value="HemK-like"/>
</dbReference>
<dbReference type="Proteomes" id="UP000536685">
    <property type="component" value="Unassembled WGS sequence"/>
</dbReference>
<sequence>MTSTAATVARLRAAGCVYAEEEAALLAEAADSPASLESLVSRRETGEPLEYILGWVEFHGARMAVGPGVFVPRRRTEHLVNEAAALLVPGSVVVDLCSGSGAIAAALAATKPGIELYATEIDAAALDSARRNVGAAGTVLEGDLFAPLPASLRGRIDVVVANAPYVPTGEIALMPPEAREHEAAVALDGGGDGLDVQRRIAAEAPGWLVPRGHLLFETSVRQGNLSRAILDAAGFDARLARSTRLDGTAVIGRLRP</sequence>
<dbReference type="NCBIfam" id="TIGR03704">
    <property type="entry name" value="PrmC_rel_meth"/>
    <property type="match status" value="1"/>
</dbReference>
<dbReference type="InterPro" id="IPR050320">
    <property type="entry name" value="N5-glutamine_MTase"/>
</dbReference>
<dbReference type="InterPro" id="IPR022446">
    <property type="entry name" value="MeTrfrase_put"/>
</dbReference>
<accession>A0A841AJM2</accession>
<dbReference type="Pfam" id="PF05175">
    <property type="entry name" value="MTS"/>
    <property type="match status" value="1"/>
</dbReference>
<reference evidence="7 8" key="1">
    <citation type="submission" date="2020-08" db="EMBL/GenBank/DDBJ databases">
        <title>Sequencing the genomes of 1000 actinobacteria strains.</title>
        <authorList>
            <person name="Klenk H.-P."/>
        </authorList>
    </citation>
    <scope>NUCLEOTIDE SEQUENCE [LARGE SCALE GENOMIC DNA]</scope>
    <source>
        <strain evidence="7 8">DSM 105784</strain>
    </source>
</reference>
<dbReference type="EMBL" id="JACHMJ010000001">
    <property type="protein sequence ID" value="MBB5842624.1"/>
    <property type="molecule type" value="Genomic_DNA"/>
</dbReference>
<comment type="catalytic activity">
    <reaction evidence="5">
        <text>L-glutaminyl-[peptide chain release factor] + S-adenosyl-L-methionine = N(5)-methyl-L-glutaminyl-[peptide chain release factor] + S-adenosyl-L-homocysteine + H(+)</text>
        <dbReference type="Rhea" id="RHEA:42896"/>
        <dbReference type="Rhea" id="RHEA-COMP:10271"/>
        <dbReference type="Rhea" id="RHEA-COMP:10272"/>
        <dbReference type="ChEBI" id="CHEBI:15378"/>
        <dbReference type="ChEBI" id="CHEBI:30011"/>
        <dbReference type="ChEBI" id="CHEBI:57856"/>
        <dbReference type="ChEBI" id="CHEBI:59789"/>
        <dbReference type="ChEBI" id="CHEBI:61891"/>
        <dbReference type="EC" id="2.1.1.297"/>
    </reaction>
</comment>
<dbReference type="CDD" id="cd02440">
    <property type="entry name" value="AdoMet_MTases"/>
    <property type="match status" value="1"/>
</dbReference>
<dbReference type="NCBIfam" id="TIGR00536">
    <property type="entry name" value="hemK_fam"/>
    <property type="match status" value="1"/>
</dbReference>
<keyword evidence="2 7" id="KW-0489">Methyltransferase</keyword>
<dbReference type="Gene3D" id="1.10.8.10">
    <property type="entry name" value="DNA helicase RuvA subunit, C-terminal domain"/>
    <property type="match status" value="1"/>
</dbReference>
<proteinExistence type="predicted"/>
<comment type="caution">
    <text evidence="7">The sequence shown here is derived from an EMBL/GenBank/DDBJ whole genome shotgun (WGS) entry which is preliminary data.</text>
</comment>
<organism evidence="7 8">
    <name type="scientific">Conyzicola lurida</name>
    <dbReference type="NCBI Taxonomy" id="1172621"/>
    <lineage>
        <taxon>Bacteria</taxon>
        <taxon>Bacillati</taxon>
        <taxon>Actinomycetota</taxon>
        <taxon>Actinomycetes</taxon>
        <taxon>Micrococcales</taxon>
        <taxon>Microbacteriaceae</taxon>
        <taxon>Conyzicola</taxon>
    </lineage>
</organism>
<evidence type="ECO:0000256" key="2">
    <source>
        <dbReference type="ARBA" id="ARBA00022603"/>
    </source>
</evidence>
<dbReference type="RefSeq" id="WP_184234110.1">
    <property type="nucleotide sequence ID" value="NZ_JACHMJ010000001.1"/>
</dbReference>
<evidence type="ECO:0000256" key="5">
    <source>
        <dbReference type="ARBA" id="ARBA00048391"/>
    </source>
</evidence>
<evidence type="ECO:0000256" key="4">
    <source>
        <dbReference type="ARBA" id="ARBA00022691"/>
    </source>
</evidence>
<dbReference type="AlphaFoldDB" id="A0A841AJM2"/>
<evidence type="ECO:0000259" key="6">
    <source>
        <dbReference type="Pfam" id="PF05175"/>
    </source>
</evidence>
<keyword evidence="8" id="KW-1185">Reference proteome</keyword>